<evidence type="ECO:0000259" key="1">
    <source>
        <dbReference type="Pfam" id="PF05050"/>
    </source>
</evidence>
<reference evidence="2 3" key="1">
    <citation type="submission" date="2024-09" db="EMBL/GenBank/DDBJ databases">
        <title>Floridaenema gen nov. (Aerosakkonemataceae, Aerosakkonematales ord. nov., Cyanobacteria) from benthic tropical and subtropical fresh waters, with the description of four new species.</title>
        <authorList>
            <person name="Moretto J.A."/>
            <person name="Berthold D.E."/>
            <person name="Lefler F.W."/>
            <person name="Huang I.-S."/>
            <person name="Laughinghouse H. IV."/>
        </authorList>
    </citation>
    <scope>NUCLEOTIDE SEQUENCE [LARGE SCALE GENOMIC DNA]</scope>
    <source>
        <strain evidence="2 3">BLCC-F167</strain>
    </source>
</reference>
<dbReference type="Pfam" id="PF05050">
    <property type="entry name" value="Methyltransf_21"/>
    <property type="match status" value="1"/>
</dbReference>
<comment type="caution">
    <text evidence="2">The sequence shown here is derived from an EMBL/GenBank/DDBJ whole genome shotgun (WGS) entry which is preliminary data.</text>
</comment>
<dbReference type="NCBIfam" id="TIGR01444">
    <property type="entry name" value="fkbM_fam"/>
    <property type="match status" value="1"/>
</dbReference>
<dbReference type="Proteomes" id="UP001576780">
    <property type="component" value="Unassembled WGS sequence"/>
</dbReference>
<dbReference type="EC" id="2.1.1.-" evidence="2"/>
<proteinExistence type="predicted"/>
<sequence>MKLIEYLNRPEYIFRPIQIYRRLLRPDKSPTNEFEDVILPWGAKIKIRPAEVIGRSIWIMGIYDLGLSELIWRLLEPGELAIDVGANIGYITSLMAQKVGQKGKVLSFEPLPKIYEELSENISYWQNQLGWHQITINQKALSNQSGQGILYLPRDFNENRGTASLSNPEKDVLETCPVDLVKLDEIIPENEHIGLIKIDVEGHELEVLQGADRLISNQQIRDIVFEEHRAYPSPVTQFLEDRGYSIFRIKKGFWKPLLETPTKDSIPHPWEPPNYLATKERSRAIQRMKNKGWSILFNSKSSQ</sequence>
<evidence type="ECO:0000313" key="3">
    <source>
        <dbReference type="Proteomes" id="UP001576780"/>
    </source>
</evidence>
<name>A0ABV4WFG4_9CYAN</name>
<dbReference type="PANTHER" id="PTHR34203">
    <property type="entry name" value="METHYLTRANSFERASE, FKBM FAMILY PROTEIN"/>
    <property type="match status" value="1"/>
</dbReference>
<dbReference type="InterPro" id="IPR006342">
    <property type="entry name" value="FkbM_mtfrase"/>
</dbReference>
<keyword evidence="2" id="KW-0808">Transferase</keyword>
<dbReference type="GO" id="GO:0032259">
    <property type="term" value="P:methylation"/>
    <property type="evidence" value="ECO:0007669"/>
    <property type="project" value="UniProtKB-KW"/>
</dbReference>
<dbReference type="Gene3D" id="3.40.50.150">
    <property type="entry name" value="Vaccinia Virus protein VP39"/>
    <property type="match status" value="1"/>
</dbReference>
<keyword evidence="3" id="KW-1185">Reference proteome</keyword>
<dbReference type="EMBL" id="JBHFNT010000047">
    <property type="protein sequence ID" value="MFB2833814.1"/>
    <property type="molecule type" value="Genomic_DNA"/>
</dbReference>
<feature type="domain" description="Methyltransferase FkbM" evidence="1">
    <location>
        <begin position="83"/>
        <end position="245"/>
    </location>
</feature>
<evidence type="ECO:0000313" key="2">
    <source>
        <dbReference type="EMBL" id="MFB2833814.1"/>
    </source>
</evidence>
<keyword evidence="2" id="KW-0489">Methyltransferase</keyword>
<gene>
    <name evidence="2" type="ORF">ACE1CA_04710</name>
</gene>
<dbReference type="SUPFAM" id="SSF53335">
    <property type="entry name" value="S-adenosyl-L-methionine-dependent methyltransferases"/>
    <property type="match status" value="1"/>
</dbReference>
<accession>A0ABV4WFG4</accession>
<dbReference type="PANTHER" id="PTHR34203:SF15">
    <property type="entry name" value="SLL1173 PROTEIN"/>
    <property type="match status" value="1"/>
</dbReference>
<dbReference type="RefSeq" id="WP_413276266.1">
    <property type="nucleotide sequence ID" value="NZ_JBHFNT010000047.1"/>
</dbReference>
<dbReference type="InterPro" id="IPR052514">
    <property type="entry name" value="SAM-dependent_MTase"/>
</dbReference>
<dbReference type="GO" id="GO:0008168">
    <property type="term" value="F:methyltransferase activity"/>
    <property type="evidence" value="ECO:0007669"/>
    <property type="project" value="UniProtKB-KW"/>
</dbReference>
<organism evidence="2 3">
    <name type="scientific">Floridaenema evergladense BLCC-F167</name>
    <dbReference type="NCBI Taxonomy" id="3153639"/>
    <lineage>
        <taxon>Bacteria</taxon>
        <taxon>Bacillati</taxon>
        <taxon>Cyanobacteriota</taxon>
        <taxon>Cyanophyceae</taxon>
        <taxon>Oscillatoriophycideae</taxon>
        <taxon>Aerosakkonematales</taxon>
        <taxon>Aerosakkonemataceae</taxon>
        <taxon>Floridanema</taxon>
        <taxon>Floridanema evergladense</taxon>
    </lineage>
</organism>
<protein>
    <submittedName>
        <fullName evidence="2">FkbM family methyltransferase</fullName>
        <ecNumber evidence="2">2.1.1.-</ecNumber>
    </submittedName>
</protein>
<dbReference type="InterPro" id="IPR029063">
    <property type="entry name" value="SAM-dependent_MTases_sf"/>
</dbReference>